<comment type="caution">
    <text evidence="1">The sequence shown here is derived from an EMBL/GenBank/DDBJ whole genome shotgun (WGS) entry which is preliminary data.</text>
</comment>
<evidence type="ECO:0000313" key="1">
    <source>
        <dbReference type="EMBL" id="MBB4119983.1"/>
    </source>
</evidence>
<sequence>MKIYKSYVVLGKMSNYSDIYKIILNKMATVDNIRNGLIDKILSIKNKDFLVALDKIITSSSSESEMVELTEEQKIMLEMSEQDIKEGKLISQEAMNKRNLEWLNAM</sequence>
<keyword evidence="2" id="KW-1185">Reference proteome</keyword>
<keyword evidence="1" id="KW-0282">Flagellum</keyword>
<organism evidence="1 2">
    <name type="scientific">Mesonia hippocampi</name>
    <dbReference type="NCBI Taxonomy" id="1628250"/>
    <lineage>
        <taxon>Bacteria</taxon>
        <taxon>Pseudomonadati</taxon>
        <taxon>Bacteroidota</taxon>
        <taxon>Flavobacteriia</taxon>
        <taxon>Flavobacteriales</taxon>
        <taxon>Flavobacteriaceae</taxon>
        <taxon>Mesonia</taxon>
    </lineage>
</organism>
<gene>
    <name evidence="1" type="ORF">GGR32_002295</name>
</gene>
<keyword evidence="1" id="KW-0969">Cilium</keyword>
<proteinExistence type="predicted"/>
<reference evidence="1 2" key="1">
    <citation type="submission" date="2020-08" db="EMBL/GenBank/DDBJ databases">
        <title>Genomic Encyclopedia of Type Strains, Phase IV (KMG-IV): sequencing the most valuable type-strain genomes for metagenomic binning, comparative biology and taxonomic classification.</title>
        <authorList>
            <person name="Goeker M."/>
        </authorList>
    </citation>
    <scope>NUCLEOTIDE SEQUENCE [LARGE SCALE GENOMIC DNA]</scope>
    <source>
        <strain evidence="1 2">DSM 29568</strain>
    </source>
</reference>
<accession>A0A840ETZ4</accession>
<dbReference type="Proteomes" id="UP000553034">
    <property type="component" value="Unassembled WGS sequence"/>
</dbReference>
<evidence type="ECO:0000313" key="2">
    <source>
        <dbReference type="Proteomes" id="UP000553034"/>
    </source>
</evidence>
<name>A0A840ETZ4_9FLAO</name>
<protein>
    <submittedName>
        <fullName evidence="1">Archaellum component FlaF (FlaF/FlaG flagellin family)</fullName>
    </submittedName>
</protein>
<dbReference type="RefSeq" id="WP_246415203.1">
    <property type="nucleotide sequence ID" value="NZ_JACIFO010000013.1"/>
</dbReference>
<dbReference type="EMBL" id="JACIFO010000013">
    <property type="protein sequence ID" value="MBB4119983.1"/>
    <property type="molecule type" value="Genomic_DNA"/>
</dbReference>
<keyword evidence="1" id="KW-0966">Cell projection</keyword>
<dbReference type="AlphaFoldDB" id="A0A840ETZ4"/>